<evidence type="ECO:0008006" key="9">
    <source>
        <dbReference type="Google" id="ProtNLM"/>
    </source>
</evidence>
<proteinExistence type="predicted"/>
<feature type="transmembrane region" description="Helical" evidence="6">
    <location>
        <begin position="188"/>
        <end position="211"/>
    </location>
</feature>
<evidence type="ECO:0000256" key="1">
    <source>
        <dbReference type="ARBA" id="ARBA00004651"/>
    </source>
</evidence>
<feature type="transmembrane region" description="Helical" evidence="6">
    <location>
        <begin position="89"/>
        <end position="112"/>
    </location>
</feature>
<evidence type="ECO:0000256" key="2">
    <source>
        <dbReference type="ARBA" id="ARBA00022475"/>
    </source>
</evidence>
<keyword evidence="5 6" id="KW-0472">Membrane</keyword>
<evidence type="ECO:0000256" key="4">
    <source>
        <dbReference type="ARBA" id="ARBA00022989"/>
    </source>
</evidence>
<keyword evidence="4 6" id="KW-1133">Transmembrane helix</keyword>
<feature type="transmembrane region" description="Helical" evidence="6">
    <location>
        <begin position="385"/>
        <end position="404"/>
    </location>
</feature>
<feature type="transmembrane region" description="Helical" evidence="6">
    <location>
        <begin position="466"/>
        <end position="487"/>
    </location>
</feature>
<protein>
    <recommendedName>
        <fullName evidence="9">Polysaccharide biosynthesis protein C-terminal domain-containing protein</fullName>
    </recommendedName>
</protein>
<feature type="transmembrane region" description="Helical" evidence="6">
    <location>
        <begin position="46"/>
        <end position="68"/>
    </location>
</feature>
<keyword evidence="8" id="KW-1185">Reference proteome</keyword>
<feature type="transmembrane region" description="Helical" evidence="6">
    <location>
        <begin position="20"/>
        <end position="40"/>
    </location>
</feature>
<dbReference type="RefSeq" id="WP_324778859.1">
    <property type="nucleotide sequence ID" value="NZ_CP141769.1"/>
</dbReference>
<evidence type="ECO:0000313" key="8">
    <source>
        <dbReference type="Proteomes" id="UP001334732"/>
    </source>
</evidence>
<feature type="transmembrane region" description="Helical" evidence="6">
    <location>
        <begin position="410"/>
        <end position="430"/>
    </location>
</feature>
<organism evidence="7 8">
    <name type="scientific">Thiobacillus sedimenti</name>
    <dbReference type="NCBI Taxonomy" id="3110231"/>
    <lineage>
        <taxon>Bacteria</taxon>
        <taxon>Pseudomonadati</taxon>
        <taxon>Pseudomonadota</taxon>
        <taxon>Betaproteobacteria</taxon>
        <taxon>Nitrosomonadales</taxon>
        <taxon>Thiobacillaceae</taxon>
        <taxon>Thiobacillus</taxon>
    </lineage>
</organism>
<reference evidence="7 8" key="1">
    <citation type="submission" date="2023-12" db="EMBL/GenBank/DDBJ databases">
        <title>Thiobacillus sedimentum sp. nov., a chemolithoautotrophic sulfur-oxidizing bacterium isolated from freshwater sediment.</title>
        <authorList>
            <person name="Luo J."/>
            <person name="Dai C."/>
        </authorList>
    </citation>
    <scope>NUCLEOTIDE SEQUENCE [LARGE SCALE GENOMIC DNA]</scope>
    <source>
        <strain evidence="7 8">SCUT-2</strain>
    </source>
</reference>
<comment type="subcellular location">
    <subcellularLocation>
        <location evidence="1">Cell membrane</location>
        <topology evidence="1">Multi-pass membrane protein</topology>
    </subcellularLocation>
</comment>
<evidence type="ECO:0000256" key="5">
    <source>
        <dbReference type="ARBA" id="ARBA00023136"/>
    </source>
</evidence>
<evidence type="ECO:0000256" key="3">
    <source>
        <dbReference type="ARBA" id="ARBA00022692"/>
    </source>
</evidence>
<name>A0ABZ1CGL8_9PROT</name>
<feature type="transmembrane region" description="Helical" evidence="6">
    <location>
        <begin position="118"/>
        <end position="140"/>
    </location>
</feature>
<evidence type="ECO:0000313" key="7">
    <source>
        <dbReference type="EMBL" id="WRS38329.1"/>
    </source>
</evidence>
<evidence type="ECO:0000256" key="6">
    <source>
        <dbReference type="SAM" id="Phobius"/>
    </source>
</evidence>
<feature type="transmembrane region" description="Helical" evidence="6">
    <location>
        <begin position="161"/>
        <end position="182"/>
    </location>
</feature>
<feature type="transmembrane region" description="Helical" evidence="6">
    <location>
        <begin position="356"/>
        <end position="373"/>
    </location>
</feature>
<dbReference type="EMBL" id="CP141769">
    <property type="protein sequence ID" value="WRS38329.1"/>
    <property type="molecule type" value="Genomic_DNA"/>
</dbReference>
<dbReference type="PANTHER" id="PTHR30250">
    <property type="entry name" value="PST FAMILY PREDICTED COLANIC ACID TRANSPORTER"/>
    <property type="match status" value="1"/>
</dbReference>
<dbReference type="PANTHER" id="PTHR30250:SF11">
    <property type="entry name" value="O-ANTIGEN TRANSPORTER-RELATED"/>
    <property type="match status" value="1"/>
</dbReference>
<sequence>MNTHARYGRERVRKGVVHFLFGKGLSALTGVVILLLLVRELSVPEFAVYSVLLGFVEILSALAGLGLAHTVQRYVPELYAQHANRAFRGLVISTFCVRLAALSLAVGIAHAYAPYLAAFFNAAGWVAIFQIYLGVVWLRATNQFLFQLLESTLHQKMGQGAFVLSSFIRLVMLLWVVSFHALTLKNLILIELATELVCLLLLASGVIRVLGAAAPQPGEESFAAWWSRNAKRLIRFSVMSYLQHLAILPGTSSVSRIVAGGYLAAVSTAAFGLAQSVAEMVRRYMPAQFFAGLLRPVLVARFTESAEFSRVDHVLDIVFRVNFMLIGWLGVVVLAAGEDGLGFVTGGQYGHEAGRLILLMLVVLVMETQRSLLDLALQVVEHYEILIFSNLLLSSSVIMAIALTGYIGAYAIPLASLTGLVVSNLLIKWYLRKLGYSYSSNIVGRAALVFIVGGGVAFALAQVLVWWLSGLIAALIYPVLGYLLGVFHRDEIAQFRQLLAKPRGQVTVAA</sequence>
<keyword evidence="2" id="KW-1003">Cell membrane</keyword>
<feature type="transmembrane region" description="Helical" evidence="6">
    <location>
        <begin position="442"/>
        <end position="460"/>
    </location>
</feature>
<dbReference type="InterPro" id="IPR050833">
    <property type="entry name" value="Poly_Biosynth_Transport"/>
</dbReference>
<keyword evidence="3 6" id="KW-0812">Transmembrane</keyword>
<dbReference type="Proteomes" id="UP001334732">
    <property type="component" value="Chromosome"/>
</dbReference>
<feature type="transmembrane region" description="Helical" evidence="6">
    <location>
        <begin position="317"/>
        <end position="336"/>
    </location>
</feature>
<accession>A0ABZ1CGL8</accession>
<gene>
    <name evidence="7" type="ORF">VA613_09955</name>
</gene>